<evidence type="ECO:0000256" key="8">
    <source>
        <dbReference type="RuleBase" id="RU368122"/>
    </source>
</evidence>
<comment type="similarity">
    <text evidence="7">Belongs to the polysaccharide monooxygenase AA9 family.</text>
</comment>
<dbReference type="InterPro" id="IPR005103">
    <property type="entry name" value="AA9_LPMO"/>
</dbReference>
<comment type="function">
    <text evidence="8">Lytic polysaccharide monooxygenase (LMPO) that depolymerizes crystalline and amorphous polysaccharides via the oxidation of scissile alpha- or beta-(1-4)-glycosidic bonds, yielding C1 and/or C4 oxidation products. Catalysis by LPMOs requires the reduction of the active-site copper from Cu(II) to Cu(I) by a reducing agent and H(2)O(2) or O(2) as a cosubstrate.</text>
</comment>
<dbReference type="HOGENOM" id="CLU_031730_0_0_1"/>
<keyword evidence="6 8" id="KW-0624">Polysaccharide degradation</keyword>
<sequence>MMTKYYLLVVQSQKRRTRSSSDCSPTSKVSVLSVNKKIGAKKISPTSKRLRLHPMRKLLSLITAASLATSTLAHFSIYGVWLNGEFQGDGRHVYERTKVHWELNPPYYNSDWAYIACNTLGHRAVPKWIEVKAGDTFAPEWYWWERGDYTAANHLGPRKYPLHPFLVHMAPAVPGPTGVNTPGIWTKLYHYAYNTTDHKWSNQYFKSDAESTRGHHFITIPDVPAGDYIIRSEIIALQIADTPYGAQHYPSCVQVRVTTNGTTELPGGDSFPGSYVPGQPGLLWPTADESDPAKYPIPGGPVWEGSPGGGIYGLNA</sequence>
<evidence type="ECO:0000256" key="5">
    <source>
        <dbReference type="ARBA" id="ARBA00023277"/>
    </source>
</evidence>
<dbReference type="Gene3D" id="2.70.50.70">
    <property type="match status" value="1"/>
</dbReference>
<keyword evidence="9" id="KW-0812">Transmembrane</keyword>
<reference evidence="11 12" key="1">
    <citation type="journal article" date="2010" name="Proc. Natl. Acad. Sci. U.S.A.">
        <title>Insights into evolution of multicellular fungi from the assembled chromosomes of the mushroom Coprinopsis cinerea (Coprinus cinereus).</title>
        <authorList>
            <person name="Stajich J.E."/>
            <person name="Wilke S.K."/>
            <person name="Ahren D."/>
            <person name="Au C.H."/>
            <person name="Birren B.W."/>
            <person name="Borodovsky M."/>
            <person name="Burns C."/>
            <person name="Canback B."/>
            <person name="Casselton L.A."/>
            <person name="Cheng C.K."/>
            <person name="Deng J."/>
            <person name="Dietrich F.S."/>
            <person name="Fargo D.C."/>
            <person name="Farman M.L."/>
            <person name="Gathman A.C."/>
            <person name="Goldberg J."/>
            <person name="Guigo R."/>
            <person name="Hoegger P.J."/>
            <person name="Hooker J.B."/>
            <person name="Huggins A."/>
            <person name="James T.Y."/>
            <person name="Kamada T."/>
            <person name="Kilaru S."/>
            <person name="Kodira C."/>
            <person name="Kues U."/>
            <person name="Kupfer D."/>
            <person name="Kwan H.S."/>
            <person name="Lomsadze A."/>
            <person name="Li W."/>
            <person name="Lilly W.W."/>
            <person name="Ma L.J."/>
            <person name="Mackey A.J."/>
            <person name="Manning G."/>
            <person name="Martin F."/>
            <person name="Muraguchi H."/>
            <person name="Natvig D.O."/>
            <person name="Palmerini H."/>
            <person name="Ramesh M.A."/>
            <person name="Rehmeyer C.J."/>
            <person name="Roe B.A."/>
            <person name="Shenoy N."/>
            <person name="Stanke M."/>
            <person name="Ter-Hovhannisyan V."/>
            <person name="Tunlid A."/>
            <person name="Velagapudi R."/>
            <person name="Vision T.J."/>
            <person name="Zeng Q."/>
            <person name="Zolan M.E."/>
            <person name="Pukkila P.J."/>
        </authorList>
    </citation>
    <scope>NUCLEOTIDE SEQUENCE [LARGE SCALE GENOMIC DNA]</scope>
    <source>
        <strain evidence="12">Okayama-7 / 130 / ATCC MYA-4618 / FGSC 9003</strain>
    </source>
</reference>
<dbReference type="Proteomes" id="UP000001861">
    <property type="component" value="Unassembled WGS sequence"/>
</dbReference>
<dbReference type="VEuPathDB" id="FungiDB:CC1G_13046"/>
<comment type="catalytic activity">
    <reaction evidence="8">
        <text>[(1-&gt;4)-beta-D-glucosyl]n+m + reduced acceptor + O2 = 4-dehydro-beta-D-glucosyl-[(1-&gt;4)-beta-D-glucosyl]n-1 + [(1-&gt;4)-beta-D-glucosyl]m + acceptor + H2O.</text>
        <dbReference type="EC" id="1.14.99.56"/>
    </reaction>
</comment>
<proteinExistence type="inferred from homology"/>
<dbReference type="EMBL" id="AACS02000004">
    <property type="protein sequence ID" value="EAU81728.2"/>
    <property type="molecule type" value="Genomic_DNA"/>
</dbReference>
<evidence type="ECO:0000259" key="10">
    <source>
        <dbReference type="Pfam" id="PF03443"/>
    </source>
</evidence>
<evidence type="ECO:0000256" key="2">
    <source>
        <dbReference type="ARBA" id="ARBA00022525"/>
    </source>
</evidence>
<comment type="caution">
    <text evidence="11">The sequence shown here is derived from an EMBL/GenBank/DDBJ whole genome shotgun (WGS) entry which is preliminary data.</text>
</comment>
<comment type="subcellular location">
    <subcellularLocation>
        <location evidence="1 8">Secreted</location>
    </subcellularLocation>
</comment>
<protein>
    <recommendedName>
        <fullName evidence="8">AA9 family lytic polysaccharide monooxygenase</fullName>
        <ecNumber evidence="8">1.14.99.56</ecNumber>
    </recommendedName>
    <alternativeName>
        <fullName evidence="8">Endo-beta-1,4-glucanase</fullName>
    </alternativeName>
    <alternativeName>
        <fullName evidence="8">Glycosyl hydrolase 61 family protein</fullName>
    </alternativeName>
</protein>
<keyword evidence="5 8" id="KW-0119">Carbohydrate metabolism</keyword>
<dbReference type="EC" id="1.14.99.56" evidence="8"/>
<dbReference type="GO" id="GO:0030245">
    <property type="term" value="P:cellulose catabolic process"/>
    <property type="evidence" value="ECO:0007669"/>
    <property type="project" value="UniProtKB-UniRule"/>
</dbReference>
<dbReference type="KEGG" id="cci:CC1G_13046"/>
<gene>
    <name evidence="11" type="ORF">CC1G_13046</name>
</gene>
<dbReference type="CDD" id="cd21175">
    <property type="entry name" value="LPMO_AA9"/>
    <property type="match status" value="1"/>
</dbReference>
<accession>A8PB03</accession>
<feature type="transmembrane region" description="Helical" evidence="9">
    <location>
        <begin position="58"/>
        <end position="81"/>
    </location>
</feature>
<keyword evidence="4 8" id="KW-1015">Disulfide bond</keyword>
<keyword evidence="3 8" id="KW-0136">Cellulose degradation</keyword>
<dbReference type="InterPro" id="IPR049892">
    <property type="entry name" value="AA9"/>
</dbReference>
<evidence type="ECO:0000256" key="1">
    <source>
        <dbReference type="ARBA" id="ARBA00004613"/>
    </source>
</evidence>
<dbReference type="GO" id="GO:0008810">
    <property type="term" value="F:cellulase activity"/>
    <property type="evidence" value="ECO:0007669"/>
    <property type="project" value="UniProtKB-UniRule"/>
</dbReference>
<dbReference type="GO" id="GO:0005576">
    <property type="term" value="C:extracellular region"/>
    <property type="evidence" value="ECO:0007669"/>
    <property type="project" value="UniProtKB-SubCell"/>
</dbReference>
<evidence type="ECO:0000256" key="7">
    <source>
        <dbReference type="ARBA" id="ARBA00044502"/>
    </source>
</evidence>
<keyword evidence="9" id="KW-1133">Transmembrane helix</keyword>
<name>A8PB03_COPC7</name>
<dbReference type="RefSeq" id="XP_001840081.2">
    <property type="nucleotide sequence ID" value="XM_001840029.2"/>
</dbReference>
<dbReference type="Pfam" id="PF03443">
    <property type="entry name" value="AA9"/>
    <property type="match status" value="1"/>
</dbReference>
<feature type="domain" description="Auxiliary Activity family 9 catalytic" evidence="10">
    <location>
        <begin position="74"/>
        <end position="294"/>
    </location>
</feature>
<dbReference type="InParanoid" id="A8PB03"/>
<dbReference type="PANTHER" id="PTHR33353">
    <property type="entry name" value="PUTATIVE (AFU_ORTHOLOGUE AFUA_1G12560)-RELATED"/>
    <property type="match status" value="1"/>
</dbReference>
<dbReference type="AlphaFoldDB" id="A8PB03"/>
<organism evidence="11 12">
    <name type="scientific">Coprinopsis cinerea (strain Okayama-7 / 130 / ATCC MYA-4618 / FGSC 9003)</name>
    <name type="common">Inky cap fungus</name>
    <name type="synonym">Hormographiella aspergillata</name>
    <dbReference type="NCBI Taxonomy" id="240176"/>
    <lineage>
        <taxon>Eukaryota</taxon>
        <taxon>Fungi</taxon>
        <taxon>Dikarya</taxon>
        <taxon>Basidiomycota</taxon>
        <taxon>Agaricomycotina</taxon>
        <taxon>Agaricomycetes</taxon>
        <taxon>Agaricomycetidae</taxon>
        <taxon>Agaricales</taxon>
        <taxon>Agaricineae</taxon>
        <taxon>Psathyrellaceae</taxon>
        <taxon>Coprinopsis</taxon>
    </lineage>
</organism>
<keyword evidence="9" id="KW-0472">Membrane</keyword>
<evidence type="ECO:0000313" key="12">
    <source>
        <dbReference type="Proteomes" id="UP000001861"/>
    </source>
</evidence>
<evidence type="ECO:0000313" key="11">
    <source>
        <dbReference type="EMBL" id="EAU81728.2"/>
    </source>
</evidence>
<comment type="domain">
    <text evidence="8">Has a modular structure: an endo-beta-1,4-glucanase catalytic module at the N-terminus, a linker rich in serines and threonines, and a C-terminal carbohydrate-binding module (CBM).</text>
</comment>
<dbReference type="eggNOG" id="ENOG502RXMI">
    <property type="taxonomic scope" value="Eukaryota"/>
</dbReference>
<evidence type="ECO:0000256" key="9">
    <source>
        <dbReference type="SAM" id="Phobius"/>
    </source>
</evidence>
<dbReference type="GO" id="GO:0030248">
    <property type="term" value="F:cellulose binding"/>
    <property type="evidence" value="ECO:0007669"/>
    <property type="project" value="UniProtKB-UniRule"/>
</dbReference>
<evidence type="ECO:0000256" key="4">
    <source>
        <dbReference type="ARBA" id="ARBA00023157"/>
    </source>
</evidence>
<dbReference type="GeneID" id="6016714"/>
<dbReference type="PANTHER" id="PTHR33353:SF17">
    <property type="entry name" value="ENDO-BETA-1,4-GLUCANASE D"/>
    <property type="match status" value="1"/>
</dbReference>
<dbReference type="OrthoDB" id="2525337at2759"/>
<evidence type="ECO:0000256" key="3">
    <source>
        <dbReference type="ARBA" id="ARBA00023001"/>
    </source>
</evidence>
<keyword evidence="2 8" id="KW-0964">Secreted</keyword>
<dbReference type="STRING" id="240176.A8PB03"/>
<evidence type="ECO:0000256" key="6">
    <source>
        <dbReference type="ARBA" id="ARBA00023326"/>
    </source>
</evidence>
<keyword evidence="12" id="KW-1185">Reference proteome</keyword>